<keyword evidence="2" id="KW-0378">Hydrolase</keyword>
<feature type="domain" description="Tail specific protease" evidence="1">
    <location>
        <begin position="197"/>
        <end position="424"/>
    </location>
</feature>
<evidence type="ECO:0000259" key="1">
    <source>
        <dbReference type="SMART" id="SM00245"/>
    </source>
</evidence>
<dbReference type="EMBL" id="SOAY01000011">
    <property type="protein sequence ID" value="TDT45549.1"/>
    <property type="molecule type" value="Genomic_DNA"/>
</dbReference>
<dbReference type="AlphaFoldDB" id="A0A4R7K787"/>
<dbReference type="InterPro" id="IPR005151">
    <property type="entry name" value="Tail-specific_protease"/>
</dbReference>
<keyword evidence="2" id="KW-0645">Protease</keyword>
<dbReference type="PANTHER" id="PTHR32060:SF30">
    <property type="entry name" value="CARBOXY-TERMINAL PROCESSING PROTEASE CTPA"/>
    <property type="match status" value="1"/>
</dbReference>
<dbReference type="GO" id="GO:0007165">
    <property type="term" value="P:signal transduction"/>
    <property type="evidence" value="ECO:0007669"/>
    <property type="project" value="TreeGrafter"/>
</dbReference>
<dbReference type="RefSeq" id="WP_133687869.1">
    <property type="nucleotide sequence ID" value="NZ_SOAY01000011.1"/>
</dbReference>
<comment type="caution">
    <text evidence="2">The sequence shown here is derived from an EMBL/GenBank/DDBJ whole genome shotgun (WGS) entry which is preliminary data.</text>
</comment>
<organism evidence="2 3">
    <name type="scientific">Maribacter spongiicola</name>
    <dbReference type="NCBI Taxonomy" id="1206753"/>
    <lineage>
        <taxon>Bacteria</taxon>
        <taxon>Pseudomonadati</taxon>
        <taxon>Bacteroidota</taxon>
        <taxon>Flavobacteriia</taxon>
        <taxon>Flavobacteriales</taxon>
        <taxon>Flavobacteriaceae</taxon>
        <taxon>Maribacter</taxon>
    </lineage>
</organism>
<dbReference type="Pfam" id="PF18294">
    <property type="entry name" value="Pept_S41_N"/>
    <property type="match status" value="1"/>
</dbReference>
<dbReference type="SUPFAM" id="SSF50156">
    <property type="entry name" value="PDZ domain-like"/>
    <property type="match status" value="1"/>
</dbReference>
<dbReference type="GO" id="GO:0006508">
    <property type="term" value="P:proteolysis"/>
    <property type="evidence" value="ECO:0007669"/>
    <property type="project" value="UniProtKB-KW"/>
</dbReference>
<reference evidence="2 3" key="1">
    <citation type="submission" date="2019-03" db="EMBL/GenBank/DDBJ databases">
        <title>Genomic Encyclopedia of Archaeal and Bacterial Type Strains, Phase II (KMG-II): from individual species to whole genera.</title>
        <authorList>
            <person name="Goeker M."/>
        </authorList>
    </citation>
    <scope>NUCLEOTIDE SEQUENCE [LARGE SCALE GENOMIC DNA]</scope>
    <source>
        <strain evidence="2 3">DSM 25233</strain>
    </source>
</reference>
<evidence type="ECO:0000313" key="3">
    <source>
        <dbReference type="Proteomes" id="UP000294749"/>
    </source>
</evidence>
<dbReference type="Proteomes" id="UP000294749">
    <property type="component" value="Unassembled WGS sequence"/>
</dbReference>
<name>A0A4R7K787_9FLAO</name>
<sequence>MKKILILLVTLVCFSCSKDDDLNLPNSVNPDGSADVEVQDFMWKAMNFWYFWQANVDDLADDRFENTEEGRADYTTFLDSGNNPGDFFESKLQFIDDRFSFYNDDYRDLTNSLAGISKSNGLEFGLVQFQDSEDLFGFVRYIVPNSNAATVEIQRGDLFTGVDGQTLTLSNYRELLFGANDTYILNMANFNNGNISPNEVEISLTKEEGLAENPVFLSKSFTIGGENIGYIMYNQFTNEYDDDLYAAVEDLKSAGITNLVMDLRYNPGGSVNTTRLLASMIYGTNTEDIFLRKRYNEKLQEQFNDSQLEIYFADKVNGQTINSLGLTKLYVLTSTSSASASELLINSLEPYMDVIQIGGVTRGKNEFSTTLVDDRDNSYLYTPSRVNNINPDNQWAIQPLIGRNENADGFFDFTSGLVPDHPLQEDYSNLGILGEQNEPLLAKAIELITGATGKRDFTVEYPINIISSSKENSLISDKMVDDTVYDLEF</sequence>
<dbReference type="InterPro" id="IPR029045">
    <property type="entry name" value="ClpP/crotonase-like_dom_sf"/>
</dbReference>
<dbReference type="SMART" id="SM00245">
    <property type="entry name" value="TSPc"/>
    <property type="match status" value="1"/>
</dbReference>
<dbReference type="GO" id="GO:0030288">
    <property type="term" value="C:outer membrane-bounded periplasmic space"/>
    <property type="evidence" value="ECO:0007669"/>
    <property type="project" value="TreeGrafter"/>
</dbReference>
<proteinExistence type="predicted"/>
<dbReference type="Gene3D" id="3.30.750.170">
    <property type="match status" value="1"/>
</dbReference>
<dbReference type="CDD" id="cd07561">
    <property type="entry name" value="Peptidase_S41_CPP_like"/>
    <property type="match status" value="1"/>
</dbReference>
<dbReference type="Gene3D" id="2.30.42.10">
    <property type="match status" value="1"/>
</dbReference>
<dbReference type="OrthoDB" id="7168509at2"/>
<accession>A0A4R7K787</accession>
<dbReference type="GO" id="GO:0004175">
    <property type="term" value="F:endopeptidase activity"/>
    <property type="evidence" value="ECO:0007669"/>
    <property type="project" value="TreeGrafter"/>
</dbReference>
<protein>
    <submittedName>
        <fullName evidence="2">C-terminal processing protease CtpA/Prc</fullName>
    </submittedName>
</protein>
<gene>
    <name evidence="2" type="ORF">CLV90_2638</name>
</gene>
<dbReference type="PANTHER" id="PTHR32060">
    <property type="entry name" value="TAIL-SPECIFIC PROTEASE"/>
    <property type="match status" value="1"/>
</dbReference>
<keyword evidence="3" id="KW-1185">Reference proteome</keyword>
<dbReference type="InterPro" id="IPR041613">
    <property type="entry name" value="Pept_S41_N"/>
</dbReference>
<dbReference type="Gene3D" id="3.90.226.10">
    <property type="entry name" value="2-enoyl-CoA Hydratase, Chain A, domain 1"/>
    <property type="match status" value="1"/>
</dbReference>
<dbReference type="InterPro" id="IPR036034">
    <property type="entry name" value="PDZ_sf"/>
</dbReference>
<evidence type="ECO:0000313" key="2">
    <source>
        <dbReference type="EMBL" id="TDT45549.1"/>
    </source>
</evidence>
<dbReference type="GO" id="GO:0008236">
    <property type="term" value="F:serine-type peptidase activity"/>
    <property type="evidence" value="ECO:0007669"/>
    <property type="project" value="InterPro"/>
</dbReference>
<dbReference type="Pfam" id="PF03572">
    <property type="entry name" value="Peptidase_S41"/>
    <property type="match status" value="1"/>
</dbReference>
<dbReference type="SUPFAM" id="SSF52096">
    <property type="entry name" value="ClpP/crotonase"/>
    <property type="match status" value="1"/>
</dbReference>